<dbReference type="EMBL" id="JACGWV010000002">
    <property type="protein sequence ID" value="MBA8809781.1"/>
    <property type="molecule type" value="Genomic_DNA"/>
</dbReference>
<dbReference type="PANTHER" id="PTHR43227">
    <property type="entry name" value="BLL4140 PROTEIN"/>
    <property type="match status" value="1"/>
</dbReference>
<comment type="caution">
    <text evidence="10">The sequence shown here is derived from an EMBL/GenBank/DDBJ whole genome shotgun (WGS) entry which is preliminary data.</text>
</comment>
<dbReference type="Proteomes" id="UP000540568">
    <property type="component" value="Unassembled WGS sequence"/>
</dbReference>
<evidence type="ECO:0000313" key="10">
    <source>
        <dbReference type="EMBL" id="MBA8809781.1"/>
    </source>
</evidence>
<evidence type="ECO:0000256" key="7">
    <source>
        <dbReference type="RuleBase" id="RU363032"/>
    </source>
</evidence>
<dbReference type="InterPro" id="IPR050809">
    <property type="entry name" value="UgpAE/MalFG_permease"/>
</dbReference>
<dbReference type="CDD" id="cd06261">
    <property type="entry name" value="TM_PBP2"/>
    <property type="match status" value="1"/>
</dbReference>
<keyword evidence="3" id="KW-1003">Cell membrane</keyword>
<keyword evidence="11" id="KW-1185">Reference proteome</keyword>
<feature type="transmembrane region" description="Helical" evidence="7">
    <location>
        <begin position="46"/>
        <end position="65"/>
    </location>
</feature>
<dbReference type="RefSeq" id="WP_182619003.1">
    <property type="nucleotide sequence ID" value="NZ_BAAATF010000008.1"/>
</dbReference>
<dbReference type="Pfam" id="PF00528">
    <property type="entry name" value="BPD_transp_1"/>
    <property type="match status" value="1"/>
</dbReference>
<organism evidence="10 11">
    <name type="scientific">Promicromonospora sukumoe</name>
    <dbReference type="NCBI Taxonomy" id="88382"/>
    <lineage>
        <taxon>Bacteria</taxon>
        <taxon>Bacillati</taxon>
        <taxon>Actinomycetota</taxon>
        <taxon>Actinomycetes</taxon>
        <taxon>Micrococcales</taxon>
        <taxon>Promicromonosporaceae</taxon>
        <taxon>Promicromonospora</taxon>
    </lineage>
</organism>
<evidence type="ECO:0000256" key="3">
    <source>
        <dbReference type="ARBA" id="ARBA00022475"/>
    </source>
</evidence>
<feature type="domain" description="ABC transmembrane type-1" evidence="9">
    <location>
        <begin position="107"/>
        <end position="323"/>
    </location>
</feature>
<dbReference type="Gene3D" id="1.10.3720.10">
    <property type="entry name" value="MetI-like"/>
    <property type="match status" value="1"/>
</dbReference>
<dbReference type="PROSITE" id="PS50928">
    <property type="entry name" value="ABC_TM1"/>
    <property type="match status" value="1"/>
</dbReference>
<evidence type="ECO:0000313" key="11">
    <source>
        <dbReference type="Proteomes" id="UP000540568"/>
    </source>
</evidence>
<reference evidence="10 11" key="1">
    <citation type="submission" date="2020-07" db="EMBL/GenBank/DDBJ databases">
        <title>Sequencing the genomes of 1000 actinobacteria strains.</title>
        <authorList>
            <person name="Klenk H.-P."/>
        </authorList>
    </citation>
    <scope>NUCLEOTIDE SEQUENCE [LARGE SCALE GENOMIC DNA]</scope>
    <source>
        <strain evidence="10 11">DSM 44121</strain>
    </source>
</reference>
<comment type="similarity">
    <text evidence="7">Belongs to the binding-protein-dependent transport system permease family.</text>
</comment>
<name>A0A7W3JBF6_9MICO</name>
<evidence type="ECO:0000256" key="8">
    <source>
        <dbReference type="SAM" id="MobiDB-lite"/>
    </source>
</evidence>
<feature type="transmembrane region" description="Helical" evidence="7">
    <location>
        <begin position="194"/>
        <end position="221"/>
    </location>
</feature>
<keyword evidence="2 7" id="KW-0813">Transport</keyword>
<feature type="transmembrane region" description="Helical" evidence="7">
    <location>
        <begin position="242"/>
        <end position="264"/>
    </location>
</feature>
<evidence type="ECO:0000256" key="2">
    <source>
        <dbReference type="ARBA" id="ARBA00022448"/>
    </source>
</evidence>
<evidence type="ECO:0000256" key="4">
    <source>
        <dbReference type="ARBA" id="ARBA00022692"/>
    </source>
</evidence>
<keyword evidence="6 7" id="KW-0472">Membrane</keyword>
<sequence>MTAPAPPTPQAHGSAPEGAGSGAGPVARSVAGGWTGRARAAAVRPWLLLAPALLVLAVLLLWPLVRVFLFSLQDYGLREITTGEPNWIGLGNYAEILATPELWTVVLPNTVGFAVLAVAGTVAFGTAVAVLLASLGPFWRTVTSSAIMAAWAMPAVTGTYVWVWIFDADRGVFNDVLMSLGLLDDPTNWFTNRWTFYAIVLLNVIHHGFPFVAITVLAGLLGVPKEMLEAAEMDGAGSFRRFFSIIVPQLRQVFAVVIILSTIWDFKVFAQVYLMPGGAGSNRSVLNLGVWSYVESFGQNRYGFGSAIAVLLTVLLLVVTAVYVRTVLAEEER</sequence>
<feature type="transmembrane region" description="Helical" evidence="7">
    <location>
        <begin position="145"/>
        <end position="165"/>
    </location>
</feature>
<feature type="transmembrane region" description="Helical" evidence="7">
    <location>
        <begin position="302"/>
        <end position="324"/>
    </location>
</feature>
<evidence type="ECO:0000256" key="1">
    <source>
        <dbReference type="ARBA" id="ARBA00004651"/>
    </source>
</evidence>
<feature type="transmembrane region" description="Helical" evidence="7">
    <location>
        <begin position="111"/>
        <end position="133"/>
    </location>
</feature>
<comment type="subcellular location">
    <subcellularLocation>
        <location evidence="1 7">Cell membrane</location>
        <topology evidence="1 7">Multi-pass membrane protein</topology>
    </subcellularLocation>
</comment>
<dbReference type="GO" id="GO:0005886">
    <property type="term" value="C:plasma membrane"/>
    <property type="evidence" value="ECO:0007669"/>
    <property type="project" value="UniProtKB-SubCell"/>
</dbReference>
<dbReference type="PANTHER" id="PTHR43227:SF8">
    <property type="entry name" value="DIACETYLCHITOBIOSE UPTAKE SYSTEM PERMEASE PROTEIN DASB"/>
    <property type="match status" value="1"/>
</dbReference>
<evidence type="ECO:0000256" key="5">
    <source>
        <dbReference type="ARBA" id="ARBA00022989"/>
    </source>
</evidence>
<gene>
    <name evidence="10" type="ORF">FHX71_003757</name>
</gene>
<dbReference type="InterPro" id="IPR035906">
    <property type="entry name" value="MetI-like_sf"/>
</dbReference>
<keyword evidence="4 7" id="KW-0812">Transmembrane</keyword>
<accession>A0A7W3JBF6</accession>
<evidence type="ECO:0000259" key="9">
    <source>
        <dbReference type="PROSITE" id="PS50928"/>
    </source>
</evidence>
<dbReference type="SUPFAM" id="SSF161098">
    <property type="entry name" value="MetI-like"/>
    <property type="match status" value="1"/>
</dbReference>
<feature type="region of interest" description="Disordered" evidence="8">
    <location>
        <begin position="1"/>
        <end position="24"/>
    </location>
</feature>
<keyword evidence="5 7" id="KW-1133">Transmembrane helix</keyword>
<dbReference type="AlphaFoldDB" id="A0A7W3JBF6"/>
<evidence type="ECO:0000256" key="6">
    <source>
        <dbReference type="ARBA" id="ARBA00023136"/>
    </source>
</evidence>
<proteinExistence type="inferred from homology"/>
<dbReference type="GO" id="GO:0055085">
    <property type="term" value="P:transmembrane transport"/>
    <property type="evidence" value="ECO:0007669"/>
    <property type="project" value="InterPro"/>
</dbReference>
<protein>
    <submittedName>
        <fullName evidence="10">N,N'-diacetylchitobiose transport system permease protein</fullName>
    </submittedName>
</protein>
<dbReference type="InterPro" id="IPR000515">
    <property type="entry name" value="MetI-like"/>
</dbReference>